<evidence type="ECO:0000256" key="1">
    <source>
        <dbReference type="ARBA" id="ARBA00023002"/>
    </source>
</evidence>
<keyword evidence="4" id="KW-1185">Reference proteome</keyword>
<evidence type="ECO:0000313" key="4">
    <source>
        <dbReference type="Proteomes" id="UP000238634"/>
    </source>
</evidence>
<dbReference type="RefSeq" id="WP_073070980.1">
    <property type="nucleotide sequence ID" value="NZ_MPPI01000010.1"/>
</dbReference>
<proteinExistence type="predicted"/>
<organism evidence="3 4">
    <name type="scientific">Phormidesmis priestleyi ULC007</name>
    <dbReference type="NCBI Taxonomy" id="1920490"/>
    <lineage>
        <taxon>Bacteria</taxon>
        <taxon>Bacillati</taxon>
        <taxon>Cyanobacteriota</taxon>
        <taxon>Cyanophyceae</taxon>
        <taxon>Leptolyngbyales</taxon>
        <taxon>Leptolyngbyaceae</taxon>
        <taxon>Phormidesmis</taxon>
    </lineage>
</organism>
<comment type="caution">
    <text evidence="3">The sequence shown here is derived from an EMBL/GenBank/DDBJ whole genome shotgun (WGS) entry which is preliminary data.</text>
</comment>
<reference evidence="3 4" key="1">
    <citation type="submission" date="2018-02" db="EMBL/GenBank/DDBJ databases">
        <authorList>
            <person name="Cohen D.B."/>
            <person name="Kent A.D."/>
        </authorList>
    </citation>
    <scope>NUCLEOTIDE SEQUENCE [LARGE SCALE GENOMIC DNA]</scope>
    <source>
        <strain evidence="3 4">ULC007</strain>
    </source>
</reference>
<dbReference type="PANTHER" id="PTHR42845">
    <property type="entry name" value="COENZYME F420-REDUCING HYDROGENASE, GAMMA SUBUNIT"/>
    <property type="match status" value="1"/>
</dbReference>
<feature type="domain" description="NADH:ubiquinone oxidoreductase-like 20kDa subunit" evidence="2">
    <location>
        <begin position="14"/>
        <end position="162"/>
    </location>
</feature>
<protein>
    <submittedName>
        <fullName evidence="3">Oxidoreductase</fullName>
    </submittedName>
</protein>
<dbReference type="STRING" id="1920490.GCA_001895925_03889"/>
<name>A0A2T1DHA6_9CYAN</name>
<dbReference type="SUPFAM" id="SSF56770">
    <property type="entry name" value="HydA/Nqo6-like"/>
    <property type="match status" value="1"/>
</dbReference>
<dbReference type="OrthoDB" id="9787729at2"/>
<dbReference type="GO" id="GO:0016491">
    <property type="term" value="F:oxidoreductase activity"/>
    <property type="evidence" value="ECO:0007669"/>
    <property type="project" value="UniProtKB-KW"/>
</dbReference>
<dbReference type="Pfam" id="PF01058">
    <property type="entry name" value="Oxidored_q6"/>
    <property type="match status" value="1"/>
</dbReference>
<evidence type="ECO:0000259" key="2">
    <source>
        <dbReference type="Pfam" id="PF01058"/>
    </source>
</evidence>
<evidence type="ECO:0000313" key="3">
    <source>
        <dbReference type="EMBL" id="PSB19853.1"/>
    </source>
</evidence>
<dbReference type="InterPro" id="IPR037024">
    <property type="entry name" value="NiFe_Hase_small_N_sf"/>
</dbReference>
<dbReference type="Gene3D" id="3.40.50.700">
    <property type="entry name" value="NADH:ubiquinone oxidoreductase-like, 20kDa subunit"/>
    <property type="match status" value="1"/>
</dbReference>
<dbReference type="InterPro" id="IPR051349">
    <property type="entry name" value="Hydrogenase_assoc-protein"/>
</dbReference>
<gene>
    <name evidence="3" type="ORF">C7B65_09250</name>
</gene>
<dbReference type="EMBL" id="PVWG01000008">
    <property type="protein sequence ID" value="PSB19853.1"/>
    <property type="molecule type" value="Genomic_DNA"/>
</dbReference>
<reference evidence="3 4" key="2">
    <citation type="submission" date="2018-03" db="EMBL/GenBank/DDBJ databases">
        <title>The ancient ancestry and fast evolution of plastids.</title>
        <authorList>
            <person name="Moore K.R."/>
            <person name="Magnabosco C."/>
            <person name="Momper L."/>
            <person name="Gold D.A."/>
            <person name="Bosak T."/>
            <person name="Fournier G.P."/>
        </authorList>
    </citation>
    <scope>NUCLEOTIDE SEQUENCE [LARGE SCALE GENOMIC DNA]</scope>
    <source>
        <strain evidence="3 4">ULC007</strain>
    </source>
</reference>
<dbReference type="AlphaFoldDB" id="A0A2T1DHA6"/>
<accession>A0A2T1DHA6</accession>
<dbReference type="InterPro" id="IPR006137">
    <property type="entry name" value="NADH_UbQ_OxRdtase-like_20kDa"/>
</dbReference>
<sequence length="180" mass="19722">MARIKFATVWLGGCSGCHMSFLDLDEWLFDLAAQVDFVYSPFMDVKEYPEGVDIVLVEGAIANEDHLDMIRKVRARSRLLISFGDCAVTGNVTALRNSLGSAEPVLQRCYIEAADLHAQIPTEPGIVPPLLDRVTPVHTVVPVDVYLPGCPPPADRIRAALEPLLTGNMPHLEGQQIKFG</sequence>
<keyword evidence="1" id="KW-0560">Oxidoreductase</keyword>
<dbReference type="GO" id="GO:0051536">
    <property type="term" value="F:iron-sulfur cluster binding"/>
    <property type="evidence" value="ECO:0007669"/>
    <property type="project" value="InterPro"/>
</dbReference>
<dbReference type="PANTHER" id="PTHR42845:SF1">
    <property type="entry name" value="HYDROGENASE SMALL SUBUNIT"/>
    <property type="match status" value="1"/>
</dbReference>
<dbReference type="Proteomes" id="UP000238634">
    <property type="component" value="Unassembled WGS sequence"/>
</dbReference>